<dbReference type="PANTHER" id="PTHR42037">
    <property type="match status" value="1"/>
</dbReference>
<comment type="caution">
    <text evidence="2">The sequence shown here is derived from an EMBL/GenBank/DDBJ whole genome shotgun (WGS) entry which is preliminary data.</text>
</comment>
<dbReference type="Pfam" id="PF14441">
    <property type="entry name" value="OTT_1508_deam"/>
    <property type="match status" value="1"/>
</dbReference>
<dbReference type="GeneID" id="70180086"/>
<evidence type="ECO:0000313" key="2">
    <source>
        <dbReference type="EMBL" id="KAH7024412.1"/>
    </source>
</evidence>
<evidence type="ECO:0000313" key="3">
    <source>
        <dbReference type="Proteomes" id="UP000756346"/>
    </source>
</evidence>
<proteinExistence type="predicted"/>
<dbReference type="AlphaFoldDB" id="A0A9P8Y065"/>
<feature type="non-terminal residue" evidence="2">
    <location>
        <position position="1"/>
    </location>
</feature>
<dbReference type="InterPro" id="IPR027796">
    <property type="entry name" value="OTT_1508_deam-like"/>
</dbReference>
<dbReference type="Proteomes" id="UP000756346">
    <property type="component" value="Unassembled WGS sequence"/>
</dbReference>
<reference evidence="2" key="1">
    <citation type="journal article" date="2021" name="Nat. Commun.">
        <title>Genetic determinants of endophytism in the Arabidopsis root mycobiome.</title>
        <authorList>
            <person name="Mesny F."/>
            <person name="Miyauchi S."/>
            <person name="Thiergart T."/>
            <person name="Pickel B."/>
            <person name="Atanasova L."/>
            <person name="Karlsson M."/>
            <person name="Huettel B."/>
            <person name="Barry K.W."/>
            <person name="Haridas S."/>
            <person name="Chen C."/>
            <person name="Bauer D."/>
            <person name="Andreopoulos W."/>
            <person name="Pangilinan J."/>
            <person name="LaButti K."/>
            <person name="Riley R."/>
            <person name="Lipzen A."/>
            <person name="Clum A."/>
            <person name="Drula E."/>
            <person name="Henrissat B."/>
            <person name="Kohler A."/>
            <person name="Grigoriev I.V."/>
            <person name="Martin F.M."/>
            <person name="Hacquard S."/>
        </authorList>
    </citation>
    <scope>NUCLEOTIDE SEQUENCE</scope>
    <source>
        <strain evidence="2">MPI-CAGE-CH-0230</strain>
    </source>
</reference>
<keyword evidence="3" id="KW-1185">Reference proteome</keyword>
<dbReference type="OrthoDB" id="3251507at2759"/>
<name>A0A9P8Y065_9PEZI</name>
<gene>
    <name evidence="2" type="ORF">B0I36DRAFT_250426</name>
</gene>
<dbReference type="RefSeq" id="XP_046007960.1">
    <property type="nucleotide sequence ID" value="XM_046150540.1"/>
</dbReference>
<dbReference type="EMBL" id="JAGTJQ010000009">
    <property type="protein sequence ID" value="KAH7024412.1"/>
    <property type="molecule type" value="Genomic_DNA"/>
</dbReference>
<evidence type="ECO:0000256" key="1">
    <source>
        <dbReference type="SAM" id="MobiDB-lite"/>
    </source>
</evidence>
<dbReference type="PANTHER" id="PTHR42037:SF1">
    <property type="match status" value="1"/>
</dbReference>
<sequence>IPVSPKRLRRFYEAVKFEEALSEACLKSPNSPGRVPSDPPPDRSYDPEGGFRFFINKLAHVCDIHRGGSTVTGIAVLQDFDGVRYFIGSNERSEIDLAKVEEFLRSLFRLLRGTRRHGEPLNSDPLFVSIFHHIINFNQPRIRKYLDWLTRQIPSCLSSLQRDFAQVSDTSEPDLRAFLVELQSLVTRFEDARVRDHVKGIRCCASIIEYVDAQRAKSMSGIILAMSRENTINPATTWCDLRHNMARLKAYNVSTKSIISAYNFWPELFQEDIHMEMVPSSRPHPNPLRRLDTTAAAMLGRMVADDAEIELRRAEAEQLKQFNLDGILHKACARKSFTPLVHGEVLVHDAARTYLLENPGVTYWKNWRFVGSSKPTCRLCSYYFSCINDVTVRESHRILYSRWRVPDVFDERAAKARDEILDSIAKKIRQDALQTMRSKLPQGRNNDSSSFPTVPRFFARAAIKSSQSSNRGVAPVVEFGHGSNSTSSYEHASEDLLVEMMERQTFTASFEDDEDDDDENGGVLLFSGRGSR</sequence>
<feature type="compositionally biased region" description="Acidic residues" evidence="1">
    <location>
        <begin position="510"/>
        <end position="520"/>
    </location>
</feature>
<protein>
    <submittedName>
        <fullName evidence="2">Uncharacterized protein</fullName>
    </submittedName>
</protein>
<organism evidence="2 3">
    <name type="scientific">Microdochium trichocladiopsis</name>
    <dbReference type="NCBI Taxonomy" id="1682393"/>
    <lineage>
        <taxon>Eukaryota</taxon>
        <taxon>Fungi</taxon>
        <taxon>Dikarya</taxon>
        <taxon>Ascomycota</taxon>
        <taxon>Pezizomycotina</taxon>
        <taxon>Sordariomycetes</taxon>
        <taxon>Xylariomycetidae</taxon>
        <taxon>Xylariales</taxon>
        <taxon>Microdochiaceae</taxon>
        <taxon>Microdochium</taxon>
    </lineage>
</organism>
<accession>A0A9P8Y065</accession>
<feature type="region of interest" description="Disordered" evidence="1">
    <location>
        <begin position="504"/>
        <end position="532"/>
    </location>
</feature>